<protein>
    <submittedName>
        <fullName evidence="4">Pyridoxal-dependent decarboxylase conserved domain-containing protein</fullName>
    </submittedName>
</protein>
<evidence type="ECO:0000256" key="1">
    <source>
        <dbReference type="ARBA" id="ARBA00001933"/>
    </source>
</evidence>
<reference evidence="4 5" key="1">
    <citation type="submission" date="2016-11" db="EMBL/GenBank/DDBJ databases">
        <authorList>
            <person name="Jaros S."/>
            <person name="Januszkiewicz K."/>
            <person name="Wedrychowicz H."/>
        </authorList>
    </citation>
    <scope>NUCLEOTIDE SEQUENCE [LARGE SCALE GENOMIC DNA]</scope>
    <source>
        <strain evidence="4 5">DSM 44523</strain>
    </source>
</reference>
<dbReference type="Gene3D" id="3.40.640.10">
    <property type="entry name" value="Type I PLP-dependent aspartate aminotransferase-like (Major domain)"/>
    <property type="match status" value="1"/>
</dbReference>
<comment type="cofactor">
    <cofactor evidence="1">
        <name>pyridoxal 5'-phosphate</name>
        <dbReference type="ChEBI" id="CHEBI:597326"/>
    </cofactor>
</comment>
<dbReference type="GO" id="GO:0008117">
    <property type="term" value="F:sphinganine-1-phosphate aldolase activity"/>
    <property type="evidence" value="ECO:0007669"/>
    <property type="project" value="TreeGrafter"/>
</dbReference>
<dbReference type="OrthoDB" id="3335676at2"/>
<dbReference type="STRING" id="2017.SAMN05444320_10351"/>
<gene>
    <name evidence="4" type="ORF">SAMN05444320_10351</name>
</gene>
<keyword evidence="2" id="KW-0663">Pyridoxal phosphate</keyword>
<keyword evidence="5" id="KW-1185">Reference proteome</keyword>
<dbReference type="GO" id="GO:0016831">
    <property type="term" value="F:carboxy-lyase activity"/>
    <property type="evidence" value="ECO:0007669"/>
    <property type="project" value="UniProtKB-ARBA"/>
</dbReference>
<dbReference type="GO" id="GO:0030149">
    <property type="term" value="P:sphingolipid catabolic process"/>
    <property type="evidence" value="ECO:0007669"/>
    <property type="project" value="TreeGrafter"/>
</dbReference>
<dbReference type="Proteomes" id="UP000184501">
    <property type="component" value="Unassembled WGS sequence"/>
</dbReference>
<dbReference type="InterPro" id="IPR015421">
    <property type="entry name" value="PyrdxlP-dep_Trfase_major"/>
</dbReference>
<sequence length="566" mass="61397">MSTQDYREVLEEIRPRLVDPAERVRDTLPDRVRAAFAALPRIGDPDDPWLGQPEPDRSWLREYERLPSGPTDADEVLRAATAGLAGQFRWFAPTAMFNIGPAPLVDSIAIRAVVDTYSPNALWDFCSSGVLAMERQLGRQLAALAGWATEEAAGVTTFGGKTGLTYAVRLGLNRCSPGVSSRGVVATTGGRTPVVIATDHVHDSLEQVCSLLGLGSRAVVRVPSAGPEVPVDPGELGRAVADLVGRGVPIACVVLSGGDIGQNAIDPVGAVVRELDRVRAEHDMAYRPFVHFDTAVSWVWLFFRDYDFAGNPLGVDATTLAQLRTATAAIAEVSTADSMTVDFHKTGCVSYAATVYVVRDAAELYSVNEDEPRPHEWRPEGQNLVHHTIEHSRSGAPVLASWLALQSLGVDGFRSYLANMLATNNRYRELLPQYGFELLNPATTGLCSIYWPVAPGGPTTFDELLASNSTTIDDANRYTYALYRILGGFEGNPYARVVLGYLPAQGRGRDGDPVAGLRLLPCSAFTDRDTAELHAQRMGEVKKGFDVAVRYREGRLGRVPLDHVPE</sequence>
<evidence type="ECO:0000256" key="2">
    <source>
        <dbReference type="ARBA" id="ARBA00022898"/>
    </source>
</evidence>
<keyword evidence="3" id="KW-0456">Lyase</keyword>
<evidence type="ECO:0000256" key="3">
    <source>
        <dbReference type="ARBA" id="ARBA00023239"/>
    </source>
</evidence>
<dbReference type="EMBL" id="FQVN01000003">
    <property type="protein sequence ID" value="SHF27647.1"/>
    <property type="molecule type" value="Genomic_DNA"/>
</dbReference>
<dbReference type="SUPFAM" id="SSF53383">
    <property type="entry name" value="PLP-dependent transferases"/>
    <property type="match status" value="1"/>
</dbReference>
<dbReference type="InterPro" id="IPR015424">
    <property type="entry name" value="PyrdxlP-dep_Trfase"/>
</dbReference>
<name>A0A1M5AC26_STRHI</name>
<dbReference type="AlphaFoldDB" id="A0A1M5AC26"/>
<evidence type="ECO:0000313" key="4">
    <source>
        <dbReference type="EMBL" id="SHF27647.1"/>
    </source>
</evidence>
<proteinExistence type="predicted"/>
<accession>A0A1M5AC26</accession>
<dbReference type="PANTHER" id="PTHR42735:SF6">
    <property type="entry name" value="SPHINGOSINE-1-PHOSPHATE LYASE 1"/>
    <property type="match status" value="1"/>
</dbReference>
<dbReference type="RefSeq" id="WP_073481160.1">
    <property type="nucleotide sequence ID" value="NZ_FQVN01000003.1"/>
</dbReference>
<dbReference type="InterPro" id="IPR050477">
    <property type="entry name" value="GrpII_AminoAcid_Decarb"/>
</dbReference>
<evidence type="ECO:0000313" key="5">
    <source>
        <dbReference type="Proteomes" id="UP000184501"/>
    </source>
</evidence>
<dbReference type="GO" id="GO:0016020">
    <property type="term" value="C:membrane"/>
    <property type="evidence" value="ECO:0007669"/>
    <property type="project" value="GOC"/>
</dbReference>
<organism evidence="4 5">
    <name type="scientific">Streptoalloteichus hindustanus</name>
    <dbReference type="NCBI Taxonomy" id="2017"/>
    <lineage>
        <taxon>Bacteria</taxon>
        <taxon>Bacillati</taxon>
        <taxon>Actinomycetota</taxon>
        <taxon>Actinomycetes</taxon>
        <taxon>Pseudonocardiales</taxon>
        <taxon>Pseudonocardiaceae</taxon>
        <taxon>Streptoalloteichus</taxon>
    </lineage>
</organism>
<dbReference type="PANTHER" id="PTHR42735">
    <property type="match status" value="1"/>
</dbReference>